<accession>A0A6A6HVK1</accession>
<dbReference type="Proteomes" id="UP000800094">
    <property type="component" value="Unassembled WGS sequence"/>
</dbReference>
<feature type="region of interest" description="Disordered" evidence="1">
    <location>
        <begin position="1"/>
        <end position="33"/>
    </location>
</feature>
<dbReference type="GeneID" id="54585680"/>
<name>A0A6A6HVK1_9PLEO</name>
<reference evidence="2" key="1">
    <citation type="journal article" date="2020" name="Stud. Mycol.">
        <title>101 Dothideomycetes genomes: a test case for predicting lifestyles and emergence of pathogens.</title>
        <authorList>
            <person name="Haridas S."/>
            <person name="Albert R."/>
            <person name="Binder M."/>
            <person name="Bloem J."/>
            <person name="Labutti K."/>
            <person name="Salamov A."/>
            <person name="Andreopoulos B."/>
            <person name="Baker S."/>
            <person name="Barry K."/>
            <person name="Bills G."/>
            <person name="Bluhm B."/>
            <person name="Cannon C."/>
            <person name="Castanera R."/>
            <person name="Culley D."/>
            <person name="Daum C."/>
            <person name="Ezra D."/>
            <person name="Gonzalez J."/>
            <person name="Henrissat B."/>
            <person name="Kuo A."/>
            <person name="Liang C."/>
            <person name="Lipzen A."/>
            <person name="Lutzoni F."/>
            <person name="Magnuson J."/>
            <person name="Mondo S."/>
            <person name="Nolan M."/>
            <person name="Ohm R."/>
            <person name="Pangilinan J."/>
            <person name="Park H.-J."/>
            <person name="Ramirez L."/>
            <person name="Alfaro M."/>
            <person name="Sun H."/>
            <person name="Tritt A."/>
            <person name="Yoshinaga Y."/>
            <person name="Zwiers L.-H."/>
            <person name="Turgeon B."/>
            <person name="Goodwin S."/>
            <person name="Spatafora J."/>
            <person name="Crous P."/>
            <person name="Grigoriev I."/>
        </authorList>
    </citation>
    <scope>NUCLEOTIDE SEQUENCE</scope>
    <source>
        <strain evidence="2">CBS 122368</strain>
    </source>
</reference>
<evidence type="ECO:0000313" key="3">
    <source>
        <dbReference type="Proteomes" id="UP000800094"/>
    </source>
</evidence>
<dbReference type="RefSeq" id="XP_033676766.1">
    <property type="nucleotide sequence ID" value="XM_033832350.1"/>
</dbReference>
<sequence>MARVRGSLRRAPQSRSIDIPRAHPTAHTDMGEPTLFSPLFSSIKTYWSKDIPSSSSIPLGYTDSSNARATTAKRCDSVISDPPPREELPAARHEKNELCRAKKYQHQTQDGRKEKALQASVRKNGIPHDFRGILQIPLPKKPRSKPIQSTESCENPAKRVCFNLPPLLVSPDKGLQSRDCPDDMEPPSPVFPISCSSDGASRSSSPPVLDLEGTTPALDLLSPRRVLSCERDVYHQAPIPFRPPPVSEPLNVIVAQVLERDRLNKEMVEPDQAPDSSFGRGLVRLGRSGTKEAVEELSADVLELFDFNAACEG</sequence>
<proteinExistence type="predicted"/>
<gene>
    <name evidence="2" type="ORF">BU26DRAFT_555936</name>
</gene>
<feature type="region of interest" description="Disordered" evidence="1">
    <location>
        <begin position="57"/>
        <end position="92"/>
    </location>
</feature>
<protein>
    <submittedName>
        <fullName evidence="2">Uncharacterized protein</fullName>
    </submittedName>
</protein>
<feature type="compositionally biased region" description="Polar residues" evidence="1">
    <location>
        <begin position="57"/>
        <end position="69"/>
    </location>
</feature>
<keyword evidence="3" id="KW-1185">Reference proteome</keyword>
<feature type="compositionally biased region" description="Basic and acidic residues" evidence="1">
    <location>
        <begin position="83"/>
        <end position="92"/>
    </location>
</feature>
<evidence type="ECO:0000313" key="2">
    <source>
        <dbReference type="EMBL" id="KAF2241762.1"/>
    </source>
</evidence>
<evidence type="ECO:0000256" key="1">
    <source>
        <dbReference type="SAM" id="MobiDB-lite"/>
    </source>
</evidence>
<dbReference type="EMBL" id="ML987210">
    <property type="protein sequence ID" value="KAF2241762.1"/>
    <property type="molecule type" value="Genomic_DNA"/>
</dbReference>
<dbReference type="AlphaFoldDB" id="A0A6A6HVK1"/>
<organism evidence="2 3">
    <name type="scientific">Trematosphaeria pertusa</name>
    <dbReference type="NCBI Taxonomy" id="390896"/>
    <lineage>
        <taxon>Eukaryota</taxon>
        <taxon>Fungi</taxon>
        <taxon>Dikarya</taxon>
        <taxon>Ascomycota</taxon>
        <taxon>Pezizomycotina</taxon>
        <taxon>Dothideomycetes</taxon>
        <taxon>Pleosporomycetidae</taxon>
        <taxon>Pleosporales</taxon>
        <taxon>Massarineae</taxon>
        <taxon>Trematosphaeriaceae</taxon>
        <taxon>Trematosphaeria</taxon>
    </lineage>
</organism>